<organism evidence="1 2">
    <name type="scientific">Violaceomyces palustris</name>
    <dbReference type="NCBI Taxonomy" id="1673888"/>
    <lineage>
        <taxon>Eukaryota</taxon>
        <taxon>Fungi</taxon>
        <taxon>Dikarya</taxon>
        <taxon>Basidiomycota</taxon>
        <taxon>Ustilaginomycotina</taxon>
        <taxon>Ustilaginomycetes</taxon>
        <taxon>Violaceomycetales</taxon>
        <taxon>Violaceomycetaceae</taxon>
        <taxon>Violaceomyces</taxon>
    </lineage>
</organism>
<name>A0ACD0NYM2_9BASI</name>
<evidence type="ECO:0000313" key="2">
    <source>
        <dbReference type="Proteomes" id="UP000245626"/>
    </source>
</evidence>
<dbReference type="EMBL" id="KZ819886">
    <property type="protein sequence ID" value="PWN50923.1"/>
    <property type="molecule type" value="Genomic_DNA"/>
</dbReference>
<evidence type="ECO:0000313" key="1">
    <source>
        <dbReference type="EMBL" id="PWN50923.1"/>
    </source>
</evidence>
<accession>A0ACD0NYM2</accession>
<gene>
    <name evidence="1" type="ORF">IE53DRAFT_314848</name>
</gene>
<dbReference type="Proteomes" id="UP000245626">
    <property type="component" value="Unassembled WGS sequence"/>
</dbReference>
<keyword evidence="2" id="KW-1185">Reference proteome</keyword>
<reference evidence="1 2" key="1">
    <citation type="journal article" date="2018" name="Mol. Biol. Evol.">
        <title>Broad Genomic Sampling Reveals a Smut Pathogenic Ancestry of the Fungal Clade Ustilaginomycotina.</title>
        <authorList>
            <person name="Kijpornyongpan T."/>
            <person name="Mondo S.J."/>
            <person name="Barry K."/>
            <person name="Sandor L."/>
            <person name="Lee J."/>
            <person name="Lipzen A."/>
            <person name="Pangilinan J."/>
            <person name="LaButti K."/>
            <person name="Hainaut M."/>
            <person name="Henrissat B."/>
            <person name="Grigoriev I.V."/>
            <person name="Spatafora J.W."/>
            <person name="Aime M.C."/>
        </authorList>
    </citation>
    <scope>NUCLEOTIDE SEQUENCE [LARGE SCALE GENOMIC DNA]</scope>
    <source>
        <strain evidence="1 2">SA 807</strain>
    </source>
</reference>
<sequence>MSSPIPQVSLGGSASHIKIGQVGFGLMGMTWCDPSNTTPDEVAFETMKASVDSGSNFWNTGAFYGPQSDPLANLKLIKRFFDANPSYKEKVVLSVKGGMDLENYAKVGALAPSAKIEVLEKDLNIIRQTLGTESGGKEIDLYEMARVDRTIPIEEAMFNLLSLSSQTYKDPKTGEEKKGKGLFHHISLSEVGAQTIRKAAKVAPIAFVEIEYSPLERSAEELGVVKACEELGIVIAAYSPLGKGMFSGTLKSRSEIPQGDLRLRWDRFSEENFEKNLSLPQALEQVCSKLASDQTVTPSQLTLAWLIQRSEKRIIVPIPGTSKPDRVRENASSANVTLKESEIQEIDRILQNHKVHGDRYNQVIRQHGLWA</sequence>
<protein>
    <submittedName>
        <fullName evidence="1">Aldo/keto reductase</fullName>
    </submittedName>
</protein>
<proteinExistence type="predicted"/>